<feature type="transmembrane region" description="Helical" evidence="10">
    <location>
        <begin position="454"/>
        <end position="474"/>
    </location>
</feature>
<evidence type="ECO:0000256" key="10">
    <source>
        <dbReference type="SAM" id="Phobius"/>
    </source>
</evidence>
<evidence type="ECO:0000313" key="15">
    <source>
        <dbReference type="Proteomes" id="UP001595847"/>
    </source>
</evidence>
<keyword evidence="15" id="KW-1185">Reference proteome</keyword>
<feature type="transmembrane region" description="Helical" evidence="10">
    <location>
        <begin position="287"/>
        <end position="306"/>
    </location>
</feature>
<dbReference type="SUPFAM" id="SSF55874">
    <property type="entry name" value="ATPase domain of HSP90 chaperone/DNA topoisomerase II/histidine kinase"/>
    <property type="match status" value="1"/>
</dbReference>
<evidence type="ECO:0000256" key="6">
    <source>
        <dbReference type="ARBA" id="ARBA00022777"/>
    </source>
</evidence>
<dbReference type="EC" id="2.7.13.3" evidence="2"/>
<proteinExistence type="predicted"/>
<organism evidence="14 15">
    <name type="scientific">Nocardiopsis sediminis</name>
    <dbReference type="NCBI Taxonomy" id="1778267"/>
    <lineage>
        <taxon>Bacteria</taxon>
        <taxon>Bacillati</taxon>
        <taxon>Actinomycetota</taxon>
        <taxon>Actinomycetes</taxon>
        <taxon>Streptosporangiales</taxon>
        <taxon>Nocardiopsidaceae</taxon>
        <taxon>Nocardiopsis</taxon>
    </lineage>
</organism>
<protein>
    <recommendedName>
        <fullName evidence="2">histidine kinase</fullName>
        <ecNumber evidence="2">2.7.13.3</ecNumber>
    </recommendedName>
</protein>
<keyword evidence="10" id="KW-0472">Membrane</keyword>
<name>A0ABV8FQQ2_9ACTN</name>
<feature type="domain" description="Signal transduction histidine kinase subgroup 3 dimerisation and phosphoacceptor" evidence="13">
    <location>
        <begin position="605"/>
        <end position="670"/>
    </location>
</feature>
<evidence type="ECO:0000256" key="1">
    <source>
        <dbReference type="ARBA" id="ARBA00000085"/>
    </source>
</evidence>
<dbReference type="Pfam" id="PF07730">
    <property type="entry name" value="HisKA_3"/>
    <property type="match status" value="1"/>
</dbReference>
<evidence type="ECO:0000256" key="8">
    <source>
        <dbReference type="ARBA" id="ARBA00023012"/>
    </source>
</evidence>
<feature type="region of interest" description="Disordered" evidence="9">
    <location>
        <begin position="1"/>
        <end position="27"/>
    </location>
</feature>
<dbReference type="Gene3D" id="3.30.565.10">
    <property type="entry name" value="Histidine kinase-like ATPase, C-terminal domain"/>
    <property type="match status" value="1"/>
</dbReference>
<dbReference type="Pfam" id="PF02518">
    <property type="entry name" value="HATPase_c"/>
    <property type="match status" value="1"/>
</dbReference>
<keyword evidence="6 14" id="KW-0418">Kinase</keyword>
<dbReference type="InterPro" id="IPR036890">
    <property type="entry name" value="HATPase_C_sf"/>
</dbReference>
<evidence type="ECO:0000259" key="11">
    <source>
        <dbReference type="Pfam" id="PF02518"/>
    </source>
</evidence>
<keyword evidence="8" id="KW-0902">Two-component regulatory system</keyword>
<feature type="transmembrane region" description="Helical" evidence="10">
    <location>
        <begin position="261"/>
        <end position="281"/>
    </location>
</feature>
<feature type="transmembrane region" description="Helical" evidence="10">
    <location>
        <begin position="559"/>
        <end position="577"/>
    </location>
</feature>
<feature type="compositionally biased region" description="Gly residues" evidence="9">
    <location>
        <begin position="11"/>
        <end position="22"/>
    </location>
</feature>
<feature type="transmembrane region" description="Helical" evidence="10">
    <location>
        <begin position="92"/>
        <end position="110"/>
    </location>
</feature>
<comment type="caution">
    <text evidence="14">The sequence shown here is derived from an EMBL/GenBank/DDBJ whole genome shotgun (WGS) entry which is preliminary data.</text>
</comment>
<dbReference type="Gene3D" id="1.20.5.1930">
    <property type="match status" value="1"/>
</dbReference>
<feature type="domain" description="Phage shock protein PspC N-terminal" evidence="12">
    <location>
        <begin position="357"/>
        <end position="408"/>
    </location>
</feature>
<feature type="transmembrane region" description="Helical" evidence="10">
    <location>
        <begin position="428"/>
        <end position="447"/>
    </location>
</feature>
<feature type="transmembrane region" description="Helical" evidence="10">
    <location>
        <begin position="506"/>
        <end position="525"/>
    </location>
</feature>
<accession>A0ABV8FQQ2</accession>
<dbReference type="CDD" id="cd16917">
    <property type="entry name" value="HATPase_UhpB-NarQ-NarX-like"/>
    <property type="match status" value="1"/>
</dbReference>
<dbReference type="Pfam" id="PF04024">
    <property type="entry name" value="PspC"/>
    <property type="match status" value="1"/>
</dbReference>
<dbReference type="Proteomes" id="UP001595847">
    <property type="component" value="Unassembled WGS sequence"/>
</dbReference>
<dbReference type="PANTHER" id="PTHR24421">
    <property type="entry name" value="NITRATE/NITRITE SENSOR PROTEIN NARX-RELATED"/>
    <property type="match status" value="1"/>
</dbReference>
<dbReference type="InterPro" id="IPR007168">
    <property type="entry name" value="Phageshock_PspC_N"/>
</dbReference>
<feature type="region of interest" description="Disordered" evidence="9">
    <location>
        <begin position="756"/>
        <end position="775"/>
    </location>
</feature>
<keyword evidence="10" id="KW-0812">Transmembrane</keyword>
<gene>
    <name evidence="14" type="ORF">ACFOVU_14855</name>
</gene>
<evidence type="ECO:0000259" key="12">
    <source>
        <dbReference type="Pfam" id="PF04024"/>
    </source>
</evidence>
<dbReference type="InterPro" id="IPR003594">
    <property type="entry name" value="HATPase_dom"/>
</dbReference>
<feature type="transmembrane region" description="Helical" evidence="10">
    <location>
        <begin position="184"/>
        <end position="205"/>
    </location>
</feature>
<feature type="domain" description="Histidine kinase/HSP90-like ATPase" evidence="11">
    <location>
        <begin position="717"/>
        <end position="809"/>
    </location>
</feature>
<feature type="transmembrane region" description="Helical" evidence="10">
    <location>
        <begin position="234"/>
        <end position="254"/>
    </location>
</feature>
<feature type="transmembrane region" description="Helical" evidence="10">
    <location>
        <begin position="212"/>
        <end position="228"/>
    </location>
</feature>
<evidence type="ECO:0000256" key="9">
    <source>
        <dbReference type="SAM" id="MobiDB-lite"/>
    </source>
</evidence>
<keyword evidence="10" id="KW-1133">Transmembrane helix</keyword>
<dbReference type="GO" id="GO:0016301">
    <property type="term" value="F:kinase activity"/>
    <property type="evidence" value="ECO:0007669"/>
    <property type="project" value="UniProtKB-KW"/>
</dbReference>
<sequence length="813" mass="83890">MAADDRDTGPDGPGGGHGGGADGTPVRGSATGGWIGSVVSDVVWRPTGGLARRLPPPPEGAGGGAAAPRAVLGGVCARIAARRGAEVRRVRLLFVLTLAPAVLYPVFWLVRAAGRPVVHGRELANRQLFLGVVVIIIALTTRTELEAASLTPFADSGLLRDPSPADPGAQARFRGSPVPVVPEVGGLLMAVHLSVGAALGAPLFLLPASPLLTWRLMTLATLVLHLLVPTFQALVMPFESVALLAYLVVLYALAAQYERRIVYGVGACSVLMVIACATIPGARAGEALWSVLLLVAALFLGANARLRRPATATYIARPGDVAGRRTSVPVIDGVIDAVWGAPVRRPGGPLRLLGGPRRPLRGRAVAGVCRALSRGSRGALIALRAAFVLLLPLGVPAYAVLWLVLPREDEPIPEDDGGGPVPLSGREIAAWGLLATVSGGLAALVAVQLVFFHGVPVTASVLLGCAAGLPFALLPYAPLLTWRLTAGAVFAILIAVGTAGSPPTDLWPWPVAALLALPVVLYAVAAAHPGWTTVGVGVVTAGMDTVAASVIAGTPVAQSAWLAAVVAGVLLLGYNVGGRRAAQRRLARESALRREDRARQAVLEERSRIARELHDVVSHHMSMIAIQAEAAPYKYPEMGPGATDSLHAIRDAARDALAEMRRVVGLLRDEGERPERAPQPGLADLDDLLAGARQAGMAVTVAERADPAGLPGAVDLSAYRIVQESLSNAGRHAPGAAVSVSLLRTGDLLTVRVVNGPRPGDARPGATPGLGSGGHGLVGMRERVAMLGGRLRAAPLPDGGFEVTADLPLGDEQ</sequence>
<dbReference type="EMBL" id="JBHSBH010000009">
    <property type="protein sequence ID" value="MFC3997211.1"/>
    <property type="molecule type" value="Genomic_DNA"/>
</dbReference>
<comment type="catalytic activity">
    <reaction evidence="1">
        <text>ATP + protein L-histidine = ADP + protein N-phospho-L-histidine.</text>
        <dbReference type="EC" id="2.7.13.3"/>
    </reaction>
</comment>
<keyword evidence="3" id="KW-0597">Phosphoprotein</keyword>
<dbReference type="InterPro" id="IPR011712">
    <property type="entry name" value="Sig_transdc_His_kin_sub3_dim/P"/>
</dbReference>
<evidence type="ECO:0000256" key="4">
    <source>
        <dbReference type="ARBA" id="ARBA00022679"/>
    </source>
</evidence>
<dbReference type="RefSeq" id="WP_378533957.1">
    <property type="nucleotide sequence ID" value="NZ_JBHSBH010000009.1"/>
</dbReference>
<reference evidence="15" key="1">
    <citation type="journal article" date="2019" name="Int. J. Syst. Evol. Microbiol.">
        <title>The Global Catalogue of Microorganisms (GCM) 10K type strain sequencing project: providing services to taxonomists for standard genome sequencing and annotation.</title>
        <authorList>
            <consortium name="The Broad Institute Genomics Platform"/>
            <consortium name="The Broad Institute Genome Sequencing Center for Infectious Disease"/>
            <person name="Wu L."/>
            <person name="Ma J."/>
        </authorList>
    </citation>
    <scope>NUCLEOTIDE SEQUENCE [LARGE SCALE GENOMIC DNA]</scope>
    <source>
        <strain evidence="15">TBRC 1826</strain>
    </source>
</reference>
<evidence type="ECO:0000256" key="5">
    <source>
        <dbReference type="ARBA" id="ARBA00022741"/>
    </source>
</evidence>
<evidence type="ECO:0000256" key="3">
    <source>
        <dbReference type="ARBA" id="ARBA00022553"/>
    </source>
</evidence>
<evidence type="ECO:0000256" key="2">
    <source>
        <dbReference type="ARBA" id="ARBA00012438"/>
    </source>
</evidence>
<evidence type="ECO:0000256" key="7">
    <source>
        <dbReference type="ARBA" id="ARBA00022840"/>
    </source>
</evidence>
<evidence type="ECO:0000259" key="13">
    <source>
        <dbReference type="Pfam" id="PF07730"/>
    </source>
</evidence>
<keyword evidence="5" id="KW-0547">Nucleotide-binding</keyword>
<dbReference type="InterPro" id="IPR050482">
    <property type="entry name" value="Sensor_HK_TwoCompSys"/>
</dbReference>
<evidence type="ECO:0000313" key="14">
    <source>
        <dbReference type="EMBL" id="MFC3997211.1"/>
    </source>
</evidence>
<dbReference type="PANTHER" id="PTHR24421:SF10">
    <property type="entry name" value="NITRATE_NITRITE SENSOR PROTEIN NARQ"/>
    <property type="match status" value="1"/>
</dbReference>
<keyword evidence="7" id="KW-0067">ATP-binding</keyword>
<feature type="transmembrane region" description="Helical" evidence="10">
    <location>
        <begin position="480"/>
        <end position="499"/>
    </location>
</feature>
<feature type="transmembrane region" description="Helical" evidence="10">
    <location>
        <begin position="381"/>
        <end position="405"/>
    </location>
</feature>
<keyword evidence="4" id="KW-0808">Transferase</keyword>